<protein>
    <recommendedName>
        <fullName evidence="1">PH domain-containing protein</fullName>
    </recommendedName>
</protein>
<evidence type="ECO:0000259" key="1">
    <source>
        <dbReference type="PROSITE" id="PS50003"/>
    </source>
</evidence>
<dbReference type="EMBL" id="HBHK01017901">
    <property type="protein sequence ID" value="CAD9692509.1"/>
    <property type="molecule type" value="Transcribed_RNA"/>
</dbReference>
<proteinExistence type="predicted"/>
<dbReference type="AlphaFoldDB" id="A0A7S2S8X2"/>
<dbReference type="InterPro" id="IPR011993">
    <property type="entry name" value="PH-like_dom_sf"/>
</dbReference>
<dbReference type="SMART" id="SM00233">
    <property type="entry name" value="PH"/>
    <property type="match status" value="1"/>
</dbReference>
<dbReference type="Gene3D" id="2.30.29.30">
    <property type="entry name" value="Pleckstrin-homology domain (PH domain)/Phosphotyrosine-binding domain (PTB)"/>
    <property type="match status" value="1"/>
</dbReference>
<gene>
    <name evidence="2" type="ORF">QSP1433_LOCUS11375</name>
</gene>
<dbReference type="PROSITE" id="PS50003">
    <property type="entry name" value="PH_DOMAIN"/>
    <property type="match status" value="1"/>
</dbReference>
<accession>A0A7S2S8X2</accession>
<dbReference type="InterPro" id="IPR001849">
    <property type="entry name" value="PH_domain"/>
</dbReference>
<sequence>MSGLVEIEQVDECEVFENERWSFHKWSKTLGSERKRYTTRSGDSMDGWFENSIKDLDGTMRTADQATVEVDVNLYRGRIVNIEPWQWTSSWVLEPLVSLYNKPKKYVKTGNGSDPRIVIDFEESSDCTAGWVYAIQFEHIDLALARGYRRSTTKNYGGGIRSVRTRRWVRTRKRRVYVQRGDCVPMLKPIFYESVFESYLGKRSKGGMWKNRYFKLLRNENQYKLEYYDSKRYQSKVRGFPIGPETEISDSYGCRFTLRLQKKDCADSSNLGLFVLNADTQEQKQRWLRLLREVQWDCSTKKSQLNSLSSTESAPQFQTSQKVFPVSTKWGMKSSSFIAQDPTLLTSRRIVEAIPEEESPLLDLGVQPNHRNALLVLKTGFVLLLLLFTHGIICSSS</sequence>
<evidence type="ECO:0000313" key="2">
    <source>
        <dbReference type="EMBL" id="CAD9692509.1"/>
    </source>
</evidence>
<feature type="domain" description="PH" evidence="1">
    <location>
        <begin position="193"/>
        <end position="296"/>
    </location>
</feature>
<name>A0A7S2S8X2_9STRA</name>
<reference evidence="2" key="1">
    <citation type="submission" date="2021-01" db="EMBL/GenBank/DDBJ databases">
        <authorList>
            <person name="Corre E."/>
            <person name="Pelletier E."/>
            <person name="Niang G."/>
            <person name="Scheremetjew M."/>
            <person name="Finn R."/>
            <person name="Kale V."/>
            <person name="Holt S."/>
            <person name="Cochrane G."/>
            <person name="Meng A."/>
            <person name="Brown T."/>
            <person name="Cohen L."/>
        </authorList>
    </citation>
    <scope>NUCLEOTIDE SEQUENCE</scope>
    <source>
        <strain evidence="2">NY070348D</strain>
    </source>
</reference>
<organism evidence="2">
    <name type="scientific">Mucochytrium quahogii</name>
    <dbReference type="NCBI Taxonomy" id="96639"/>
    <lineage>
        <taxon>Eukaryota</taxon>
        <taxon>Sar</taxon>
        <taxon>Stramenopiles</taxon>
        <taxon>Bigyra</taxon>
        <taxon>Labyrinthulomycetes</taxon>
        <taxon>Thraustochytrida</taxon>
        <taxon>Thraustochytriidae</taxon>
        <taxon>Mucochytrium</taxon>
    </lineage>
</organism>
<dbReference type="SUPFAM" id="SSF50729">
    <property type="entry name" value="PH domain-like"/>
    <property type="match status" value="1"/>
</dbReference>